<dbReference type="GO" id="GO:0004818">
    <property type="term" value="F:glutamate-tRNA ligase activity"/>
    <property type="evidence" value="ECO:0007669"/>
    <property type="project" value="TreeGrafter"/>
</dbReference>
<dbReference type="InterPro" id="IPR001412">
    <property type="entry name" value="aa-tRNA-synth_I_CS"/>
</dbReference>
<name>A0A1V6ULG2_9EURO</name>
<accession>A0A1V6ULG2</accession>
<evidence type="ECO:0000313" key="9">
    <source>
        <dbReference type="Proteomes" id="UP000191500"/>
    </source>
</evidence>
<dbReference type="Proteomes" id="UP000191500">
    <property type="component" value="Unassembled WGS sequence"/>
</dbReference>
<evidence type="ECO:0000256" key="6">
    <source>
        <dbReference type="RuleBase" id="RU363037"/>
    </source>
</evidence>
<dbReference type="PANTHER" id="PTHR43097:SF5">
    <property type="entry name" value="GLUTAMATE--TRNA LIGASE"/>
    <property type="match status" value="1"/>
</dbReference>
<feature type="domain" description="Glutamyl/glutaminyl-tRNA synthetase class Ib catalytic" evidence="7">
    <location>
        <begin position="169"/>
        <end position="388"/>
    </location>
</feature>
<dbReference type="Gene3D" id="3.90.800.10">
    <property type="entry name" value="Glutamyl-tRNA Synthetase, Domain 3"/>
    <property type="match status" value="1"/>
</dbReference>
<sequence>MTQFNLFVATRASEAALLPVVLIVFSINEARPSPIINISLEDTAQFTEENEWISQLNFFDTLDFKFLDPILSSVSILTFSLGPFFRAILFQYRTLHYGGALRGNCVAAATIKRGVFVNLTRWYRFLEELCPLVTSAVKSLTAASCETRLARTREGASYNVALKNTENGVVTRFPPKPSGYLHIGHTKAALLNDYFAHEKYSGTLILRFDDTNPSKEKQEFQDGIVEDLALMGIRPDIVSYTSDYLDQLYDYCLQIIKIGKAYADDTNKETINKQRWDGIPSKRRNLSPRESLAHLEYMKKGTPEGLRWCIRARISIDDNSKCLRDPVIYRCNPSTHHRTGNTWNIYPTYDFACPIVGSMEGVAHALRTSEYRERSPQYQWMLDTLKLHTVQV</sequence>
<dbReference type="Gene3D" id="1.20.1050.10">
    <property type="match status" value="1"/>
</dbReference>
<dbReference type="SUPFAM" id="SSF52374">
    <property type="entry name" value="Nucleotidylyl transferase"/>
    <property type="match status" value="1"/>
</dbReference>
<dbReference type="PANTHER" id="PTHR43097">
    <property type="entry name" value="GLUTAMINE-TRNA LIGASE"/>
    <property type="match status" value="1"/>
</dbReference>
<dbReference type="InterPro" id="IPR050132">
    <property type="entry name" value="Gln/Glu-tRNA_Ligase"/>
</dbReference>
<reference evidence="9" key="1">
    <citation type="journal article" date="2017" name="Nat. Microbiol.">
        <title>Global analysis of biosynthetic gene clusters reveals vast potential of secondary metabolite production in Penicillium species.</title>
        <authorList>
            <person name="Nielsen J.C."/>
            <person name="Grijseels S."/>
            <person name="Prigent S."/>
            <person name="Ji B."/>
            <person name="Dainat J."/>
            <person name="Nielsen K.F."/>
            <person name="Frisvad J.C."/>
            <person name="Workman M."/>
            <person name="Nielsen J."/>
        </authorList>
    </citation>
    <scope>NUCLEOTIDE SEQUENCE [LARGE SCALE GENOMIC DNA]</scope>
    <source>
        <strain evidence="9">IBT 31321</strain>
    </source>
</reference>
<dbReference type="GO" id="GO:0005524">
    <property type="term" value="F:ATP binding"/>
    <property type="evidence" value="ECO:0007669"/>
    <property type="project" value="UniProtKB-KW"/>
</dbReference>
<dbReference type="GO" id="GO:0017102">
    <property type="term" value="C:methionyl glutamyl tRNA synthetase complex"/>
    <property type="evidence" value="ECO:0007669"/>
    <property type="project" value="TreeGrafter"/>
</dbReference>
<evidence type="ECO:0000256" key="4">
    <source>
        <dbReference type="ARBA" id="ARBA00022917"/>
    </source>
</evidence>
<evidence type="ECO:0000313" key="8">
    <source>
        <dbReference type="EMBL" id="OQE39245.1"/>
    </source>
</evidence>
<dbReference type="PRINTS" id="PR00987">
    <property type="entry name" value="TRNASYNTHGLU"/>
</dbReference>
<keyword evidence="4 6" id="KW-0648">Protein biosynthesis</keyword>
<dbReference type="FunFam" id="3.90.800.10:FF:000001">
    <property type="entry name" value="Glutamine--tRNA ligase"/>
    <property type="match status" value="1"/>
</dbReference>
<dbReference type="Gene3D" id="3.40.50.620">
    <property type="entry name" value="HUPs"/>
    <property type="match status" value="1"/>
</dbReference>
<comment type="similarity">
    <text evidence="6">Belongs to the class-I aminoacyl-tRNA synthetase family.</text>
</comment>
<dbReference type="GO" id="GO:0005829">
    <property type="term" value="C:cytosol"/>
    <property type="evidence" value="ECO:0007669"/>
    <property type="project" value="TreeGrafter"/>
</dbReference>
<gene>
    <name evidence="8" type="ORF">PENCOP_c007G05398</name>
</gene>
<dbReference type="PROSITE" id="PS00178">
    <property type="entry name" value="AA_TRNA_LIGASE_I"/>
    <property type="match status" value="1"/>
</dbReference>
<evidence type="ECO:0000256" key="5">
    <source>
        <dbReference type="ARBA" id="ARBA00023146"/>
    </source>
</evidence>
<dbReference type="InterPro" id="IPR014729">
    <property type="entry name" value="Rossmann-like_a/b/a_fold"/>
</dbReference>
<dbReference type="Pfam" id="PF00749">
    <property type="entry name" value="tRNA-synt_1c"/>
    <property type="match status" value="1"/>
</dbReference>
<keyword evidence="9" id="KW-1185">Reference proteome</keyword>
<keyword evidence="3 6" id="KW-0067">ATP-binding</keyword>
<dbReference type="STRING" id="36646.A0A1V6ULG2"/>
<evidence type="ECO:0000256" key="3">
    <source>
        <dbReference type="ARBA" id="ARBA00022840"/>
    </source>
</evidence>
<dbReference type="InterPro" id="IPR020058">
    <property type="entry name" value="Glu/Gln-tRNA-synth_Ib_cat-dom"/>
</dbReference>
<evidence type="ECO:0000256" key="1">
    <source>
        <dbReference type="ARBA" id="ARBA00022598"/>
    </source>
</evidence>
<dbReference type="AlphaFoldDB" id="A0A1V6ULG2"/>
<keyword evidence="5 6" id="KW-0030">Aminoacyl-tRNA synthetase</keyword>
<dbReference type="GO" id="GO:0006424">
    <property type="term" value="P:glutamyl-tRNA aminoacylation"/>
    <property type="evidence" value="ECO:0007669"/>
    <property type="project" value="TreeGrafter"/>
</dbReference>
<dbReference type="InterPro" id="IPR000924">
    <property type="entry name" value="Glu/Gln-tRNA-synth"/>
</dbReference>
<keyword evidence="2 6" id="KW-0547">Nucleotide-binding</keyword>
<protein>
    <recommendedName>
        <fullName evidence="7">Glutamyl/glutaminyl-tRNA synthetase class Ib catalytic domain-containing protein</fullName>
    </recommendedName>
</protein>
<proteinExistence type="inferred from homology"/>
<organism evidence="8 9">
    <name type="scientific">Penicillium coprophilum</name>
    <dbReference type="NCBI Taxonomy" id="36646"/>
    <lineage>
        <taxon>Eukaryota</taxon>
        <taxon>Fungi</taxon>
        <taxon>Dikarya</taxon>
        <taxon>Ascomycota</taxon>
        <taxon>Pezizomycotina</taxon>
        <taxon>Eurotiomycetes</taxon>
        <taxon>Eurotiomycetidae</taxon>
        <taxon>Eurotiales</taxon>
        <taxon>Aspergillaceae</taxon>
        <taxon>Penicillium</taxon>
    </lineage>
</organism>
<keyword evidence="1 6" id="KW-0436">Ligase</keyword>
<evidence type="ECO:0000259" key="7">
    <source>
        <dbReference type="Pfam" id="PF00749"/>
    </source>
</evidence>
<comment type="caution">
    <text evidence="8">The sequence shown here is derived from an EMBL/GenBank/DDBJ whole genome shotgun (WGS) entry which is preliminary data.</text>
</comment>
<evidence type="ECO:0000256" key="2">
    <source>
        <dbReference type="ARBA" id="ARBA00022741"/>
    </source>
</evidence>
<dbReference type="EMBL" id="MDDG01000007">
    <property type="protein sequence ID" value="OQE39245.1"/>
    <property type="molecule type" value="Genomic_DNA"/>
</dbReference>